<name>A0AAV1XCU4_LUPLU</name>
<dbReference type="PANTHER" id="PTHR33871:SF18">
    <property type="entry name" value="F24J8.12 PROTEIN"/>
    <property type="match status" value="1"/>
</dbReference>
<feature type="compositionally biased region" description="Low complexity" evidence="1">
    <location>
        <begin position="226"/>
        <end position="239"/>
    </location>
</feature>
<evidence type="ECO:0000256" key="1">
    <source>
        <dbReference type="SAM" id="MobiDB-lite"/>
    </source>
</evidence>
<accession>A0AAV1XCU4</accession>
<proteinExistence type="predicted"/>
<sequence length="345" mass="38206">MGCCISKCIPNKPSHQDQHKKFNHVHNNLIISQASPTSSIIVPHHSSKNISPSPHSPTSSTSTITSFTCTTTSNTTISSSTSSLSSSSSTFTSKERSFSNDFLWSCYKDNPHIIRINSLREATTTLPLMPIKPKNTKPSPPKHDFAPKNLSSPQNVFVGSSSMQQKRVRSNSPVNLTRQKSFRKHTNSTICITPHVKDFDRSKNIGESHIIVGQLSQKESERSNIPSRMLRSPSPSRRSNINGEKYCGRSNNTVSKSMINAPKVSAAHSSHCVSSSVRKESFKVANPNNSSRRFHNGLKHREICTAKRVGSDETVVNDVLSDQNMDLIMEDIDNPLISLDCFIFL</sequence>
<dbReference type="EMBL" id="CAXHTB010000014">
    <property type="protein sequence ID" value="CAL0319443.1"/>
    <property type="molecule type" value="Genomic_DNA"/>
</dbReference>
<comment type="caution">
    <text evidence="2">The sequence shown here is derived from an EMBL/GenBank/DDBJ whole genome shotgun (WGS) entry which is preliminary data.</text>
</comment>
<feature type="region of interest" description="Disordered" evidence="1">
    <location>
        <begin position="219"/>
        <end position="240"/>
    </location>
</feature>
<dbReference type="Proteomes" id="UP001497480">
    <property type="component" value="Unassembled WGS sequence"/>
</dbReference>
<evidence type="ECO:0000313" key="2">
    <source>
        <dbReference type="EMBL" id="CAL0319443.1"/>
    </source>
</evidence>
<keyword evidence="3" id="KW-1185">Reference proteome</keyword>
<dbReference type="AlphaFoldDB" id="A0AAV1XCU4"/>
<organism evidence="2 3">
    <name type="scientific">Lupinus luteus</name>
    <name type="common">European yellow lupine</name>
    <dbReference type="NCBI Taxonomy" id="3873"/>
    <lineage>
        <taxon>Eukaryota</taxon>
        <taxon>Viridiplantae</taxon>
        <taxon>Streptophyta</taxon>
        <taxon>Embryophyta</taxon>
        <taxon>Tracheophyta</taxon>
        <taxon>Spermatophyta</taxon>
        <taxon>Magnoliopsida</taxon>
        <taxon>eudicotyledons</taxon>
        <taxon>Gunneridae</taxon>
        <taxon>Pentapetalae</taxon>
        <taxon>rosids</taxon>
        <taxon>fabids</taxon>
        <taxon>Fabales</taxon>
        <taxon>Fabaceae</taxon>
        <taxon>Papilionoideae</taxon>
        <taxon>50 kb inversion clade</taxon>
        <taxon>genistoids sensu lato</taxon>
        <taxon>core genistoids</taxon>
        <taxon>Genisteae</taxon>
        <taxon>Lupinus</taxon>
    </lineage>
</organism>
<evidence type="ECO:0000313" key="3">
    <source>
        <dbReference type="Proteomes" id="UP001497480"/>
    </source>
</evidence>
<gene>
    <name evidence="2" type="ORF">LLUT_LOCUS20503</name>
</gene>
<protein>
    <submittedName>
        <fullName evidence="2">Uncharacterized protein</fullName>
    </submittedName>
</protein>
<feature type="region of interest" description="Disordered" evidence="1">
    <location>
        <begin position="74"/>
        <end position="93"/>
    </location>
</feature>
<feature type="compositionally biased region" description="Low complexity" evidence="1">
    <location>
        <begin position="74"/>
        <end position="92"/>
    </location>
</feature>
<feature type="region of interest" description="Disordered" evidence="1">
    <location>
        <begin position="129"/>
        <end position="153"/>
    </location>
</feature>
<dbReference type="PANTHER" id="PTHR33871">
    <property type="entry name" value="OS05G0503100 PROTEIN-RELATED"/>
    <property type="match status" value="1"/>
</dbReference>
<reference evidence="2 3" key="1">
    <citation type="submission" date="2024-03" db="EMBL/GenBank/DDBJ databases">
        <authorList>
            <person name="Martinez-Hernandez J."/>
        </authorList>
    </citation>
    <scope>NUCLEOTIDE SEQUENCE [LARGE SCALE GENOMIC DNA]</scope>
</reference>